<dbReference type="PANTHER" id="PTHR42973:SF34">
    <property type="entry name" value="FAD BINDING DOMAIN PROTEIN (AFU_ORTHOLOGUE AFUA_3G02770)"/>
    <property type="match status" value="1"/>
</dbReference>
<dbReference type="Pfam" id="PF01565">
    <property type="entry name" value="FAD_binding_4"/>
    <property type="match status" value="1"/>
</dbReference>
<dbReference type="Gene3D" id="3.30.465.10">
    <property type="match status" value="1"/>
</dbReference>
<dbReference type="InterPro" id="IPR050416">
    <property type="entry name" value="FAD-linked_Oxidoreductase"/>
</dbReference>
<keyword evidence="4" id="KW-0560">Oxidoreductase</keyword>
<protein>
    <recommendedName>
        <fullName evidence="6">FAD-binding PCMH-type domain-containing protein</fullName>
    </recommendedName>
</protein>
<keyword evidence="3" id="KW-0274">FAD</keyword>
<comment type="caution">
    <text evidence="7">The sequence shown here is derived from an EMBL/GenBank/DDBJ whole genome shotgun (WGS) entry which is preliminary data.</text>
</comment>
<proteinExistence type="inferred from homology"/>
<evidence type="ECO:0000256" key="1">
    <source>
        <dbReference type="ARBA" id="ARBA00005466"/>
    </source>
</evidence>
<evidence type="ECO:0000313" key="7">
    <source>
        <dbReference type="EMBL" id="RYO96354.1"/>
    </source>
</evidence>
<dbReference type="STRING" id="155417.A0A4Q4T378"/>
<dbReference type="OrthoDB" id="2151789at2759"/>
<organism evidence="7 8">
    <name type="scientific">Monosporascus ibericus</name>
    <dbReference type="NCBI Taxonomy" id="155417"/>
    <lineage>
        <taxon>Eukaryota</taxon>
        <taxon>Fungi</taxon>
        <taxon>Dikarya</taxon>
        <taxon>Ascomycota</taxon>
        <taxon>Pezizomycotina</taxon>
        <taxon>Sordariomycetes</taxon>
        <taxon>Xylariomycetidae</taxon>
        <taxon>Xylariales</taxon>
        <taxon>Xylariales incertae sedis</taxon>
        <taxon>Monosporascus</taxon>
    </lineage>
</organism>
<dbReference type="PROSITE" id="PS51387">
    <property type="entry name" value="FAD_PCMH"/>
    <property type="match status" value="1"/>
</dbReference>
<keyword evidence="5" id="KW-0732">Signal</keyword>
<evidence type="ECO:0000256" key="4">
    <source>
        <dbReference type="ARBA" id="ARBA00023002"/>
    </source>
</evidence>
<dbReference type="InterPro" id="IPR016169">
    <property type="entry name" value="FAD-bd_PCMH_sub2"/>
</dbReference>
<keyword evidence="2" id="KW-0285">Flavoprotein</keyword>
<evidence type="ECO:0000259" key="6">
    <source>
        <dbReference type="PROSITE" id="PS51387"/>
    </source>
</evidence>
<name>A0A4Q4T378_9PEZI</name>
<dbReference type="PANTHER" id="PTHR42973">
    <property type="entry name" value="BINDING OXIDOREDUCTASE, PUTATIVE (AFU_ORTHOLOGUE AFUA_1G17690)-RELATED"/>
    <property type="match status" value="1"/>
</dbReference>
<evidence type="ECO:0000256" key="2">
    <source>
        <dbReference type="ARBA" id="ARBA00022630"/>
    </source>
</evidence>
<dbReference type="InterPro" id="IPR006094">
    <property type="entry name" value="Oxid_FAD_bind_N"/>
</dbReference>
<dbReference type="EMBL" id="QJNU01000515">
    <property type="protein sequence ID" value="RYO96354.1"/>
    <property type="molecule type" value="Genomic_DNA"/>
</dbReference>
<evidence type="ECO:0000256" key="3">
    <source>
        <dbReference type="ARBA" id="ARBA00022827"/>
    </source>
</evidence>
<keyword evidence="8" id="KW-1185">Reference proteome</keyword>
<gene>
    <name evidence="7" type="ORF">DL764_007490</name>
</gene>
<dbReference type="GO" id="GO:0071949">
    <property type="term" value="F:FAD binding"/>
    <property type="evidence" value="ECO:0007669"/>
    <property type="project" value="InterPro"/>
</dbReference>
<comment type="similarity">
    <text evidence="1">Belongs to the oxygen-dependent FAD-linked oxidoreductase family.</text>
</comment>
<evidence type="ECO:0000256" key="5">
    <source>
        <dbReference type="SAM" id="SignalP"/>
    </source>
</evidence>
<feature type="chain" id="PRO_5020246179" description="FAD-binding PCMH-type domain-containing protein" evidence="5">
    <location>
        <begin position="18"/>
        <end position="536"/>
    </location>
</feature>
<reference evidence="7 8" key="1">
    <citation type="submission" date="2018-06" db="EMBL/GenBank/DDBJ databases">
        <title>Complete Genomes of Monosporascus.</title>
        <authorList>
            <person name="Robinson A.J."/>
            <person name="Natvig D.O."/>
        </authorList>
    </citation>
    <scope>NUCLEOTIDE SEQUENCE [LARGE SCALE GENOMIC DNA]</scope>
    <source>
        <strain evidence="7 8">CBS 110550</strain>
    </source>
</reference>
<dbReference type="AlphaFoldDB" id="A0A4Q4T378"/>
<dbReference type="InterPro" id="IPR016166">
    <property type="entry name" value="FAD-bd_PCMH"/>
</dbReference>
<accession>A0A4Q4T378</accession>
<sequence length="536" mass="58620">MKALLATISILFTQAYSYEEAADFDVFNKLKSLGVDVSERDKATNGTLDCFFACDSLAQSFGSVSVAQAGQSSFEEWLSEFWSAQQSKTLPACVFRPSNSEEAAAAVLLARLTQCEFAAKSGGHASFAGASNRRDGLTIDLASLNEVTLNEDRRVASIGPGNRWNDVYSVLEPHNLTVVGGRVASVGVGGLTLGGGISFFSNLYGWACDNILNYEVVTASGDIINANATSNSDLYWALRGGGNNFGLVTRLDAFVYPQGLMWGGDRIFPIAMNSSLIRRFVDWGRGKNGSVEDPNGAVIISYSYDTGSGTWGAVNSLEYAIPQADGNHPESFDGFFDMPNPVFDSTETKYQSQIALDWDAAGPNGFRQTFWTLSFLLDERIISEVLQIWYEETEPLTRLNFTVQFPVLAFQVITLPQIEHMSRAGGNALGLPGTTQPLLIVNWTYMWGEESEDDKVLEAYSRILCRAKAAGEKLGVNHRYIYQNYASQVEDPIDGYGPESKAKLLAVSQKYDPTGVFQRLQPGYFKLQGPPLSPKS</sequence>
<dbReference type="SUPFAM" id="SSF56176">
    <property type="entry name" value="FAD-binding/transporter-associated domain-like"/>
    <property type="match status" value="1"/>
</dbReference>
<feature type="domain" description="FAD-binding PCMH-type" evidence="6">
    <location>
        <begin position="87"/>
        <end position="258"/>
    </location>
</feature>
<feature type="signal peptide" evidence="5">
    <location>
        <begin position="1"/>
        <end position="17"/>
    </location>
</feature>
<dbReference type="Proteomes" id="UP000293360">
    <property type="component" value="Unassembled WGS sequence"/>
</dbReference>
<dbReference type="InterPro" id="IPR036318">
    <property type="entry name" value="FAD-bd_PCMH-like_sf"/>
</dbReference>
<dbReference type="GO" id="GO:0016491">
    <property type="term" value="F:oxidoreductase activity"/>
    <property type="evidence" value="ECO:0007669"/>
    <property type="project" value="UniProtKB-KW"/>
</dbReference>
<evidence type="ECO:0000313" key="8">
    <source>
        <dbReference type="Proteomes" id="UP000293360"/>
    </source>
</evidence>